<keyword evidence="2" id="KW-1185">Reference proteome</keyword>
<organism evidence="1 2">
    <name type="scientific">Brevibacillus thermoruber</name>
    <dbReference type="NCBI Taxonomy" id="33942"/>
    <lineage>
        <taxon>Bacteria</taxon>
        <taxon>Bacillati</taxon>
        <taxon>Bacillota</taxon>
        <taxon>Bacilli</taxon>
        <taxon>Bacillales</taxon>
        <taxon>Paenibacillaceae</taxon>
        <taxon>Brevibacillus</taxon>
    </lineage>
</organism>
<reference evidence="1" key="1">
    <citation type="submission" date="2022-12" db="EMBL/GenBank/DDBJ databases">
        <title>Draft genome sequence of the thermophilic strain Brevibacillus thermoruber HT42, isolated from Los Humeros, Puebla, Mexico, with biotechnological potential.</title>
        <authorList>
            <person name="Lara Sanchez J."/>
            <person name="Solis Palacios R."/>
            <person name="Bustos Baena A.S."/>
            <person name="Ruz Baez A.E."/>
            <person name="Espinosa Luna G."/>
            <person name="Oliart Ros R.M."/>
        </authorList>
    </citation>
    <scope>NUCLEOTIDE SEQUENCE</scope>
    <source>
        <strain evidence="1">HT42</strain>
    </source>
</reference>
<accession>A0A9X3Z3A4</accession>
<comment type="caution">
    <text evidence="1">The sequence shown here is derived from an EMBL/GenBank/DDBJ whole genome shotgun (WGS) entry which is preliminary data.</text>
</comment>
<dbReference type="EMBL" id="JAPYYP010000008">
    <property type="protein sequence ID" value="MDA5108513.1"/>
    <property type="molecule type" value="Genomic_DNA"/>
</dbReference>
<dbReference type="RefSeq" id="WP_162836751.1">
    <property type="nucleotide sequence ID" value="NZ_JAPYYP010000008.1"/>
</dbReference>
<dbReference type="Proteomes" id="UP001151071">
    <property type="component" value="Unassembled WGS sequence"/>
</dbReference>
<name>A0A9X3Z3A4_9BACL</name>
<sequence length="45" mass="4989">MLLLGLVLVLLTIGVAVAIGYRANESVRRFDESRHESFIGSNRNT</sequence>
<dbReference type="AlphaFoldDB" id="A0A9X3Z3A4"/>
<protein>
    <submittedName>
        <fullName evidence="1">Uncharacterized protein</fullName>
    </submittedName>
</protein>
<gene>
    <name evidence="1" type="ORF">O3V59_09080</name>
</gene>
<evidence type="ECO:0000313" key="1">
    <source>
        <dbReference type="EMBL" id="MDA5108513.1"/>
    </source>
</evidence>
<proteinExistence type="predicted"/>
<evidence type="ECO:0000313" key="2">
    <source>
        <dbReference type="Proteomes" id="UP001151071"/>
    </source>
</evidence>